<dbReference type="HOGENOM" id="CLU_454181_0_0_1"/>
<dbReference type="KEGG" id="gtr:GLOTRDRAFT_95256"/>
<accession>S7RGB8</accession>
<dbReference type="Proteomes" id="UP000030669">
    <property type="component" value="Unassembled WGS sequence"/>
</dbReference>
<keyword evidence="3" id="KW-1185">Reference proteome</keyword>
<evidence type="ECO:0000313" key="2">
    <source>
        <dbReference type="EMBL" id="EPQ53275.1"/>
    </source>
</evidence>
<evidence type="ECO:0000256" key="1">
    <source>
        <dbReference type="SAM" id="MobiDB-lite"/>
    </source>
</evidence>
<evidence type="ECO:0000313" key="3">
    <source>
        <dbReference type="Proteomes" id="UP000030669"/>
    </source>
</evidence>
<dbReference type="RefSeq" id="XP_007868546.1">
    <property type="nucleotide sequence ID" value="XM_007870355.1"/>
</dbReference>
<proteinExistence type="predicted"/>
<gene>
    <name evidence="2" type="ORF">GLOTRDRAFT_95256</name>
</gene>
<organism evidence="2 3">
    <name type="scientific">Gloeophyllum trabeum (strain ATCC 11539 / FP-39264 / Madison 617)</name>
    <name type="common">Brown rot fungus</name>
    <dbReference type="NCBI Taxonomy" id="670483"/>
    <lineage>
        <taxon>Eukaryota</taxon>
        <taxon>Fungi</taxon>
        <taxon>Dikarya</taxon>
        <taxon>Basidiomycota</taxon>
        <taxon>Agaricomycotina</taxon>
        <taxon>Agaricomycetes</taxon>
        <taxon>Gloeophyllales</taxon>
        <taxon>Gloeophyllaceae</taxon>
        <taxon>Gloeophyllum</taxon>
    </lineage>
</organism>
<dbReference type="GeneID" id="19309697"/>
<reference evidence="2 3" key="1">
    <citation type="journal article" date="2012" name="Science">
        <title>The Paleozoic origin of enzymatic lignin decomposition reconstructed from 31 fungal genomes.</title>
        <authorList>
            <person name="Floudas D."/>
            <person name="Binder M."/>
            <person name="Riley R."/>
            <person name="Barry K."/>
            <person name="Blanchette R.A."/>
            <person name="Henrissat B."/>
            <person name="Martinez A.T."/>
            <person name="Otillar R."/>
            <person name="Spatafora J.W."/>
            <person name="Yadav J.S."/>
            <person name="Aerts A."/>
            <person name="Benoit I."/>
            <person name="Boyd A."/>
            <person name="Carlson A."/>
            <person name="Copeland A."/>
            <person name="Coutinho P.M."/>
            <person name="de Vries R.P."/>
            <person name="Ferreira P."/>
            <person name="Findley K."/>
            <person name="Foster B."/>
            <person name="Gaskell J."/>
            <person name="Glotzer D."/>
            <person name="Gorecki P."/>
            <person name="Heitman J."/>
            <person name="Hesse C."/>
            <person name="Hori C."/>
            <person name="Igarashi K."/>
            <person name="Jurgens J.A."/>
            <person name="Kallen N."/>
            <person name="Kersten P."/>
            <person name="Kohler A."/>
            <person name="Kuees U."/>
            <person name="Kumar T.K.A."/>
            <person name="Kuo A."/>
            <person name="LaButti K."/>
            <person name="Larrondo L.F."/>
            <person name="Lindquist E."/>
            <person name="Ling A."/>
            <person name="Lombard V."/>
            <person name="Lucas S."/>
            <person name="Lundell T."/>
            <person name="Martin R."/>
            <person name="McLaughlin D.J."/>
            <person name="Morgenstern I."/>
            <person name="Morin E."/>
            <person name="Murat C."/>
            <person name="Nagy L.G."/>
            <person name="Nolan M."/>
            <person name="Ohm R.A."/>
            <person name="Patyshakuliyeva A."/>
            <person name="Rokas A."/>
            <person name="Ruiz-Duenas F.J."/>
            <person name="Sabat G."/>
            <person name="Salamov A."/>
            <person name="Samejima M."/>
            <person name="Schmutz J."/>
            <person name="Slot J.C."/>
            <person name="St John F."/>
            <person name="Stenlid J."/>
            <person name="Sun H."/>
            <person name="Sun S."/>
            <person name="Syed K."/>
            <person name="Tsang A."/>
            <person name="Wiebenga A."/>
            <person name="Young D."/>
            <person name="Pisabarro A."/>
            <person name="Eastwood D.C."/>
            <person name="Martin F."/>
            <person name="Cullen D."/>
            <person name="Grigoriev I.V."/>
            <person name="Hibbett D.S."/>
        </authorList>
    </citation>
    <scope>NUCLEOTIDE SEQUENCE [LARGE SCALE GENOMIC DNA]</scope>
    <source>
        <strain evidence="2 3">ATCC 11539</strain>
    </source>
</reference>
<sequence>MSESMAGGTTAIVVNRFPSATLGRRSSAAGDADWPPAGRVVANCVPPCSSVAQPMTVRESGSCASALALVVRLCSQRFQGLNLQSRNMRNPTPNDLVMEPSPEPDAYFGTAPPPTLPIAYRLPGSDQLVRVPHALSGEESSRPHGLSDALQIAAHFRERGPTLLYTRDSLIRDDYPAITNPNPPGVGGTKQEARRSVRLPRGRLSDDIAGLLILVRSAAQLGGASPPDLVLFALHTTSRNLLTLHLPGTSSAGIRNSTAGRNEWMSFRLYDPGIPVPVPVPVARLSKRHCAMLSREDNQAPSIPGPTPQSESLDGLSAMSQRYGHCSLKNPASPPFLHSLTFLARRSPGNAYNAALSNVLLFHSRSPVKFHEAVTTQLSIPLWRKIARRRGTRASDASRVNVTLSPEPGCLAYSPNTPGETGRFQDSKWSSVRVAAPPNETDLLNSDEDLHMVQLLYGTCAYFPPAPSVRSGPSSIGLGTVGVRGSINVVPNPNLPALKCPAPSRSIGTPRAYVQTDRMGLGLGLTFVHSSLFCRSPKSYGSGKHTIQILRDRTQDLRPGIEEDILLVGPVSPTDSPDRSAGVSSKYREAFYRVVALLGTQ</sequence>
<name>S7RGB8_GLOTA</name>
<protein>
    <submittedName>
        <fullName evidence="2">Uncharacterized protein</fullName>
    </submittedName>
</protein>
<dbReference type="EMBL" id="KB469306">
    <property type="protein sequence ID" value="EPQ53275.1"/>
    <property type="molecule type" value="Genomic_DNA"/>
</dbReference>
<dbReference type="AlphaFoldDB" id="S7RGB8"/>
<feature type="region of interest" description="Disordered" evidence="1">
    <location>
        <begin position="177"/>
        <end position="196"/>
    </location>
</feature>